<protein>
    <submittedName>
        <fullName evidence="1">Uncharacterized protein</fullName>
    </submittedName>
</protein>
<proteinExistence type="predicted"/>
<organism evidence="1">
    <name type="scientific">Ophidiomyces ophidiicola</name>
    <dbReference type="NCBI Taxonomy" id="1387563"/>
    <lineage>
        <taxon>Eukaryota</taxon>
        <taxon>Fungi</taxon>
        <taxon>Dikarya</taxon>
        <taxon>Ascomycota</taxon>
        <taxon>Pezizomycotina</taxon>
        <taxon>Eurotiomycetes</taxon>
        <taxon>Eurotiomycetidae</taxon>
        <taxon>Onygenales</taxon>
        <taxon>Onygenaceae</taxon>
        <taxon>Ophidiomyces</taxon>
    </lineage>
</organism>
<comment type="caution">
    <text evidence="1">The sequence shown here is derived from an EMBL/GenBank/DDBJ whole genome shotgun (WGS) entry which is preliminary data.</text>
</comment>
<evidence type="ECO:0000313" key="1">
    <source>
        <dbReference type="EMBL" id="KAI2384180.1"/>
    </source>
</evidence>
<dbReference type="EMBL" id="JALBCA010000077">
    <property type="protein sequence ID" value="KAI2384180.1"/>
    <property type="molecule type" value="Genomic_DNA"/>
</dbReference>
<gene>
    <name evidence="1" type="ORF">LOY88_004783</name>
</gene>
<accession>A0ACB8USE2</accession>
<name>A0ACB8USE2_9EURO</name>
<reference evidence="1" key="1">
    <citation type="journal article" date="2022" name="bioRxiv">
        <title>Population genetic analysis of Ophidiomyces ophidiicola, the causative agent of snake fungal disease, indicates recent introductions to the USA.</title>
        <authorList>
            <person name="Ladner J.T."/>
            <person name="Palmer J.M."/>
            <person name="Ettinger C.L."/>
            <person name="Stajich J.E."/>
            <person name="Farrell T.M."/>
            <person name="Glorioso B.M."/>
            <person name="Lawson B."/>
            <person name="Price S.J."/>
            <person name="Stengle A.G."/>
            <person name="Grear D.A."/>
            <person name="Lorch J.M."/>
        </authorList>
    </citation>
    <scope>NUCLEOTIDE SEQUENCE</scope>
    <source>
        <strain evidence="1">NWHC 24266-5</strain>
    </source>
</reference>
<sequence length="216" mass="24432">MEQYDTATDEERAREVLEQVKVGQTMCAGLVEQIKQESNRFYLAICEQRRRRRKGMNVNECGIEWHGNVASEARAIQYGIQNKCPYVEDYQADFCQAYQMSYEEAMESVPKFPKRVVSICNDLAYFKDIEDRQEHEPLRREQCTAIIGLGIDVVRGAIAAIANGEPVLDGNGGLLAQQAERFEMLRKSFPTSQRLPSGSRGGRVSTARRENSAGKN</sequence>